<accession>Q0A7J7</accession>
<keyword evidence="7" id="KW-0653">Protein transport</keyword>
<dbReference type="GO" id="GO:0022857">
    <property type="term" value="F:transmembrane transporter activity"/>
    <property type="evidence" value="ECO:0007669"/>
    <property type="project" value="InterPro"/>
</dbReference>
<keyword evidence="10" id="KW-1185">Reference proteome</keyword>
<evidence type="ECO:0000256" key="3">
    <source>
        <dbReference type="ARBA" id="ARBA00022475"/>
    </source>
</evidence>
<dbReference type="InterPro" id="IPR003400">
    <property type="entry name" value="ExbD"/>
</dbReference>
<dbReference type="KEGG" id="aeh:Mlg_1846"/>
<evidence type="ECO:0000256" key="1">
    <source>
        <dbReference type="ARBA" id="ARBA00004162"/>
    </source>
</evidence>
<dbReference type="PANTHER" id="PTHR30558">
    <property type="entry name" value="EXBD MEMBRANE COMPONENT OF PMF-DRIVEN MACROMOLECULE IMPORT SYSTEM"/>
    <property type="match status" value="1"/>
</dbReference>
<evidence type="ECO:0000256" key="2">
    <source>
        <dbReference type="ARBA" id="ARBA00005811"/>
    </source>
</evidence>
<dbReference type="HOGENOM" id="CLU_085305_4_0_6"/>
<keyword evidence="6 8" id="KW-0472">Membrane</keyword>
<feature type="transmembrane region" description="Helical" evidence="8">
    <location>
        <begin position="15"/>
        <end position="35"/>
    </location>
</feature>
<keyword evidence="4 7" id="KW-0812">Transmembrane</keyword>
<keyword evidence="7" id="KW-0813">Transport</keyword>
<evidence type="ECO:0000256" key="8">
    <source>
        <dbReference type="SAM" id="Phobius"/>
    </source>
</evidence>
<evidence type="ECO:0000256" key="6">
    <source>
        <dbReference type="ARBA" id="ARBA00023136"/>
    </source>
</evidence>
<evidence type="ECO:0000256" key="5">
    <source>
        <dbReference type="ARBA" id="ARBA00022989"/>
    </source>
</evidence>
<comment type="subcellular location">
    <subcellularLocation>
        <location evidence="1">Cell membrane</location>
        <topology evidence="1">Single-pass membrane protein</topology>
    </subcellularLocation>
    <subcellularLocation>
        <location evidence="7">Cell membrane</location>
        <topology evidence="7">Single-pass type II membrane protein</topology>
    </subcellularLocation>
</comment>
<evidence type="ECO:0000313" key="9">
    <source>
        <dbReference type="EMBL" id="ABI57190.1"/>
    </source>
</evidence>
<proteinExistence type="inferred from homology"/>
<reference evidence="10" key="1">
    <citation type="submission" date="2006-08" db="EMBL/GenBank/DDBJ databases">
        <title>Complete sequence of Alkalilimnicola ehrilichei MLHE-1.</title>
        <authorList>
            <person name="Copeland A."/>
            <person name="Lucas S."/>
            <person name="Lapidus A."/>
            <person name="Barry K."/>
            <person name="Detter J.C."/>
            <person name="Glavina del Rio T."/>
            <person name="Hammon N."/>
            <person name="Israni S."/>
            <person name="Dalin E."/>
            <person name="Tice H."/>
            <person name="Pitluck S."/>
            <person name="Sims D."/>
            <person name="Brettin T."/>
            <person name="Bruce D."/>
            <person name="Han C."/>
            <person name="Tapia R."/>
            <person name="Gilna P."/>
            <person name="Schmutz J."/>
            <person name="Larimer F."/>
            <person name="Land M."/>
            <person name="Hauser L."/>
            <person name="Kyrpides N."/>
            <person name="Mikhailova N."/>
            <person name="Oremland R.S."/>
            <person name="Hoeft S.E."/>
            <person name="Switzer-Blum J."/>
            <person name="Kulp T."/>
            <person name="King G."/>
            <person name="Tabita R."/>
            <person name="Witte B."/>
            <person name="Santini J.M."/>
            <person name="Basu P."/>
            <person name="Hollibaugh J.T."/>
            <person name="Xie G."/>
            <person name="Stolz J.F."/>
            <person name="Richardson P."/>
        </authorList>
    </citation>
    <scope>NUCLEOTIDE SEQUENCE [LARGE SCALE GENOMIC DNA]</scope>
    <source>
        <strain evidence="10">ATCC BAA-1101 / DSM 17681 / MLHE-1</strain>
    </source>
</reference>
<evidence type="ECO:0000256" key="7">
    <source>
        <dbReference type="RuleBase" id="RU003879"/>
    </source>
</evidence>
<keyword evidence="5 8" id="KW-1133">Transmembrane helix</keyword>
<dbReference type="Pfam" id="PF02472">
    <property type="entry name" value="ExbD"/>
    <property type="match status" value="1"/>
</dbReference>
<dbReference type="eggNOG" id="COG0848">
    <property type="taxonomic scope" value="Bacteria"/>
</dbReference>
<dbReference type="AlphaFoldDB" id="Q0A7J7"/>
<protein>
    <submittedName>
        <fullName evidence="9">Outer membrane transport energization protein ExbD</fullName>
    </submittedName>
</protein>
<evidence type="ECO:0000313" key="10">
    <source>
        <dbReference type="Proteomes" id="UP000001962"/>
    </source>
</evidence>
<name>Q0A7J7_ALKEH</name>
<dbReference type="OrthoDB" id="7359438at2"/>
<dbReference type="PANTHER" id="PTHR30558:SF3">
    <property type="entry name" value="BIOPOLYMER TRANSPORT PROTEIN EXBD-RELATED"/>
    <property type="match status" value="1"/>
</dbReference>
<dbReference type="GO" id="GO:0015031">
    <property type="term" value="P:protein transport"/>
    <property type="evidence" value="ECO:0007669"/>
    <property type="project" value="UniProtKB-KW"/>
</dbReference>
<comment type="similarity">
    <text evidence="2 7">Belongs to the ExbD/TolR family.</text>
</comment>
<organism evidence="9 10">
    <name type="scientific">Alkalilimnicola ehrlichii (strain ATCC BAA-1101 / DSM 17681 / MLHE-1)</name>
    <dbReference type="NCBI Taxonomy" id="187272"/>
    <lineage>
        <taxon>Bacteria</taxon>
        <taxon>Pseudomonadati</taxon>
        <taxon>Pseudomonadota</taxon>
        <taxon>Gammaproteobacteria</taxon>
        <taxon>Chromatiales</taxon>
        <taxon>Ectothiorhodospiraceae</taxon>
        <taxon>Alkalilimnicola</taxon>
    </lineage>
</organism>
<sequence length="134" mass="14609">MQLPQKESRLPEENVIPLINIVFLLLIFFMMAGMFTRPMPFEVALPFSTSPEETAPDELVVLLGGEGQLALNSRELDLAALPAALQDWPEDLAEKAVQIKADGDVAAGRLMAVLDALRDAGADRVVLLARRESP</sequence>
<keyword evidence="3" id="KW-1003">Cell membrane</keyword>
<evidence type="ECO:0000256" key="4">
    <source>
        <dbReference type="ARBA" id="ARBA00022692"/>
    </source>
</evidence>
<gene>
    <name evidence="9" type="ordered locus">Mlg_1846</name>
</gene>
<dbReference type="Proteomes" id="UP000001962">
    <property type="component" value="Chromosome"/>
</dbReference>
<dbReference type="RefSeq" id="WP_011629584.1">
    <property type="nucleotide sequence ID" value="NC_008340.1"/>
</dbReference>
<dbReference type="EMBL" id="CP000453">
    <property type="protein sequence ID" value="ABI57190.1"/>
    <property type="molecule type" value="Genomic_DNA"/>
</dbReference>
<dbReference type="Gene3D" id="3.30.420.270">
    <property type="match status" value="1"/>
</dbReference>
<dbReference type="GO" id="GO:0005886">
    <property type="term" value="C:plasma membrane"/>
    <property type="evidence" value="ECO:0007669"/>
    <property type="project" value="UniProtKB-SubCell"/>
</dbReference>